<proteinExistence type="predicted"/>
<feature type="transmembrane region" description="Helical" evidence="1">
    <location>
        <begin position="43"/>
        <end position="59"/>
    </location>
</feature>
<gene>
    <name evidence="2" type="ORF">JCM19301_478</name>
</gene>
<comment type="caution">
    <text evidence="2">The sequence shown here is derived from an EMBL/GenBank/DDBJ whole genome shotgun (WGS) entry which is preliminary data.</text>
</comment>
<dbReference type="AlphaFoldDB" id="A0A090VS14"/>
<protein>
    <submittedName>
        <fullName evidence="2">Uncharacterized protein</fullName>
    </submittedName>
</protein>
<accession>A0A090VS14</accession>
<dbReference type="Proteomes" id="UP000029641">
    <property type="component" value="Unassembled WGS sequence"/>
</dbReference>
<dbReference type="EMBL" id="BBNR01000010">
    <property type="protein sequence ID" value="GAL67505.1"/>
    <property type="molecule type" value="Genomic_DNA"/>
</dbReference>
<evidence type="ECO:0000313" key="3">
    <source>
        <dbReference type="Proteomes" id="UP000029641"/>
    </source>
</evidence>
<evidence type="ECO:0000256" key="1">
    <source>
        <dbReference type="SAM" id="Phobius"/>
    </source>
</evidence>
<reference evidence="2 3" key="1">
    <citation type="journal article" date="2014" name="Genome Announc.">
        <title>Draft Genome Sequence of Marine Flavobacterium Jejuia pallidilutea Strain 11shimoA1 and Pigmentation Mutants.</title>
        <authorList>
            <person name="Takatani N."/>
            <person name="Nakanishi M."/>
            <person name="Meirelles P."/>
            <person name="Mino S."/>
            <person name="Suda W."/>
            <person name="Oshima K."/>
            <person name="Hattori M."/>
            <person name="Ohkuma M."/>
            <person name="Hosokawa M."/>
            <person name="Miyashita K."/>
            <person name="Thompson F.L."/>
            <person name="Niwa A."/>
            <person name="Sawabe T."/>
            <person name="Sawabe T."/>
        </authorList>
    </citation>
    <scope>NUCLEOTIDE SEQUENCE [LARGE SCALE GENOMIC DNA]</scope>
    <source>
        <strain evidence="2 3">JCM 19301</strain>
    </source>
</reference>
<evidence type="ECO:0000313" key="2">
    <source>
        <dbReference type="EMBL" id="GAL67505.1"/>
    </source>
</evidence>
<sequence length="60" mass="6974">MRVLLIVDLLFIVIHILIAKFNNFNPDSLLLDAKGFGYPECFQYLKYLVIMGIVAYLFFS</sequence>
<keyword evidence="1" id="KW-1133">Transmembrane helix</keyword>
<organism evidence="2 3">
    <name type="scientific">Jejuia pallidilutea</name>
    <dbReference type="NCBI Taxonomy" id="504487"/>
    <lineage>
        <taxon>Bacteria</taxon>
        <taxon>Pseudomonadati</taxon>
        <taxon>Bacteroidota</taxon>
        <taxon>Flavobacteriia</taxon>
        <taxon>Flavobacteriales</taxon>
        <taxon>Flavobacteriaceae</taxon>
        <taxon>Jejuia</taxon>
    </lineage>
</organism>
<keyword evidence="1" id="KW-0812">Transmembrane</keyword>
<keyword evidence="1" id="KW-0472">Membrane</keyword>
<name>A0A090VS14_9FLAO</name>